<dbReference type="EMBL" id="JBBNFP010000066">
    <property type="protein sequence ID" value="MEQ2487681.1"/>
    <property type="molecule type" value="Genomic_DNA"/>
</dbReference>
<evidence type="ECO:0008006" key="3">
    <source>
        <dbReference type="Google" id="ProtNLM"/>
    </source>
</evidence>
<proteinExistence type="predicted"/>
<reference evidence="1 2" key="1">
    <citation type="submission" date="2024-04" db="EMBL/GenBank/DDBJ databases">
        <title>Human intestinal bacterial collection.</title>
        <authorList>
            <person name="Pauvert C."/>
            <person name="Hitch T.C.A."/>
            <person name="Clavel T."/>
        </authorList>
    </citation>
    <scope>NUCLEOTIDE SEQUENCE [LARGE SCALE GENOMIC DNA]</scope>
    <source>
        <strain evidence="1 2">CLA-AA-H145</strain>
    </source>
</reference>
<organism evidence="1 2">
    <name type="scientific">Hallella faecis</name>
    <dbReference type="NCBI Taxonomy" id="2841596"/>
    <lineage>
        <taxon>Bacteria</taxon>
        <taxon>Pseudomonadati</taxon>
        <taxon>Bacteroidota</taxon>
        <taxon>Bacteroidia</taxon>
        <taxon>Bacteroidales</taxon>
        <taxon>Prevotellaceae</taxon>
        <taxon>Hallella</taxon>
    </lineage>
</organism>
<evidence type="ECO:0000313" key="2">
    <source>
        <dbReference type="Proteomes" id="UP001487296"/>
    </source>
</evidence>
<dbReference type="Proteomes" id="UP001487296">
    <property type="component" value="Unassembled WGS sequence"/>
</dbReference>
<keyword evidence="2" id="KW-1185">Reference proteome</keyword>
<gene>
    <name evidence="1" type="ORF">AAAT34_11600</name>
</gene>
<name>A0ABV1FTD3_9BACT</name>
<protein>
    <recommendedName>
        <fullName evidence="3">DUF2971 family protein</fullName>
    </recommendedName>
</protein>
<comment type="caution">
    <text evidence="1">The sequence shown here is derived from an EMBL/GenBank/DDBJ whole genome shotgun (WGS) entry which is preliminary data.</text>
</comment>
<evidence type="ECO:0000313" key="1">
    <source>
        <dbReference type="EMBL" id="MEQ2487681.1"/>
    </source>
</evidence>
<accession>A0ABV1FTD3</accession>
<dbReference type="RefSeq" id="WP_215760745.1">
    <property type="nucleotide sequence ID" value="NZ_JAHKBE010000067.1"/>
</dbReference>
<sequence>MNEIFSLGVLNIMSLRMKEKMLENGNNFQEFTNFLGSEKLRISNKLKIVSDLKGEKRTVFYRYFKTEHLLKSLAEHTLYLASPSSWDDPFETKYMESLDNIGLQKEEDTNTLKEYSVFATCFKGESAKVNEEAAWKIYMPASGSIVRVEIDAYELCYALCNSIFDGGYLYLSKMDYRLRKNIVTPTPIFDPNINTLKQVSEKERAVKLRDLFINNFSLKRNAYNYEEEVRVSLIRKGVEDVDHMLLSNFNWGHVINKITLQPLNPNKPQYEEKILRNIATYQKIKYLIPNKKIYKSNLYDSNEVDEETEVKL</sequence>